<comment type="caution">
    <text evidence="1">The sequence shown here is derived from an EMBL/GenBank/DDBJ whole genome shotgun (WGS) entry which is preliminary data.</text>
</comment>
<protein>
    <submittedName>
        <fullName evidence="1">Uncharacterized protein</fullName>
    </submittedName>
</protein>
<evidence type="ECO:0000313" key="1">
    <source>
        <dbReference type="EMBL" id="KAJ6366651.1"/>
    </source>
</evidence>
<accession>A0ABQ9B0T4</accession>
<keyword evidence="2" id="KW-1185">Reference proteome</keyword>
<proteinExistence type="predicted"/>
<dbReference type="Proteomes" id="UP001141253">
    <property type="component" value="Chromosome 7"/>
</dbReference>
<sequence>MTSLIHPLHLLFSDDPLFIWLHSNPNLPNIRNALCICWLISPVWHGHHWHS</sequence>
<evidence type="ECO:0000313" key="2">
    <source>
        <dbReference type="Proteomes" id="UP001141253"/>
    </source>
</evidence>
<organism evidence="1 2">
    <name type="scientific">Salix suchowensis</name>
    <dbReference type="NCBI Taxonomy" id="1278906"/>
    <lineage>
        <taxon>Eukaryota</taxon>
        <taxon>Viridiplantae</taxon>
        <taxon>Streptophyta</taxon>
        <taxon>Embryophyta</taxon>
        <taxon>Tracheophyta</taxon>
        <taxon>Spermatophyta</taxon>
        <taxon>Magnoliopsida</taxon>
        <taxon>eudicotyledons</taxon>
        <taxon>Gunneridae</taxon>
        <taxon>Pentapetalae</taxon>
        <taxon>rosids</taxon>
        <taxon>fabids</taxon>
        <taxon>Malpighiales</taxon>
        <taxon>Salicaceae</taxon>
        <taxon>Saliceae</taxon>
        <taxon>Salix</taxon>
    </lineage>
</organism>
<reference evidence="1" key="2">
    <citation type="journal article" date="2023" name="Int. J. Mol. Sci.">
        <title>De Novo Assembly and Annotation of 11 Diverse Shrub Willow (Salix) Genomes Reveals Novel Gene Organization in Sex-Linked Regions.</title>
        <authorList>
            <person name="Hyden B."/>
            <person name="Feng K."/>
            <person name="Yates T.B."/>
            <person name="Jawdy S."/>
            <person name="Cereghino C."/>
            <person name="Smart L.B."/>
            <person name="Muchero W."/>
        </authorList>
    </citation>
    <scope>NUCLEOTIDE SEQUENCE</scope>
    <source>
        <tissue evidence="1">Shoot tip</tissue>
    </source>
</reference>
<gene>
    <name evidence="1" type="ORF">OIU77_003102</name>
</gene>
<reference evidence="1" key="1">
    <citation type="submission" date="2022-10" db="EMBL/GenBank/DDBJ databases">
        <authorList>
            <person name="Hyden B.L."/>
            <person name="Feng K."/>
            <person name="Yates T."/>
            <person name="Jawdy S."/>
            <person name="Smart L.B."/>
            <person name="Muchero W."/>
        </authorList>
    </citation>
    <scope>NUCLEOTIDE SEQUENCE</scope>
    <source>
        <tissue evidence="1">Shoot tip</tissue>
    </source>
</reference>
<name>A0ABQ9B0T4_9ROSI</name>
<dbReference type="EMBL" id="JAPFFI010000014">
    <property type="protein sequence ID" value="KAJ6366651.1"/>
    <property type="molecule type" value="Genomic_DNA"/>
</dbReference>